<dbReference type="SUPFAM" id="SSF52266">
    <property type="entry name" value="SGNH hydrolase"/>
    <property type="match status" value="1"/>
</dbReference>
<organism evidence="1 2">
    <name type="scientific">Streptomyces koyangensis</name>
    <dbReference type="NCBI Taxonomy" id="188770"/>
    <lineage>
        <taxon>Bacteria</taxon>
        <taxon>Bacillati</taxon>
        <taxon>Actinomycetota</taxon>
        <taxon>Actinomycetes</taxon>
        <taxon>Kitasatosporales</taxon>
        <taxon>Streptomycetaceae</taxon>
        <taxon>Streptomyces</taxon>
        <taxon>Streptomyces aurantiacus group</taxon>
    </lineage>
</organism>
<name>A0A385DKY2_9ACTN</name>
<evidence type="ECO:0000313" key="1">
    <source>
        <dbReference type="EMBL" id="AXQ58441.1"/>
    </source>
</evidence>
<dbReference type="AlphaFoldDB" id="A0A385DKY2"/>
<evidence type="ECO:0008006" key="3">
    <source>
        <dbReference type="Google" id="ProtNLM"/>
    </source>
</evidence>
<dbReference type="Proteomes" id="UP000259636">
    <property type="component" value="Chromosome"/>
</dbReference>
<accession>A0A385DKY2</accession>
<dbReference type="EMBL" id="CP031742">
    <property type="protein sequence ID" value="AXQ58441.1"/>
    <property type="molecule type" value="Genomic_DNA"/>
</dbReference>
<gene>
    <name evidence="1" type="ORF">D0C37_30120</name>
</gene>
<dbReference type="GeneID" id="300118381"/>
<evidence type="ECO:0000313" key="2">
    <source>
        <dbReference type="Proteomes" id="UP000259636"/>
    </source>
</evidence>
<dbReference type="InterPro" id="IPR036514">
    <property type="entry name" value="SGNH_hydro_sf"/>
</dbReference>
<sequence>MGGAPEPGIPVAEFNAELRRYNAVAAEEAARAGALFADLYAAFTEALESAPGAGPLWSDGVHLSPAGDAVAHQAVLAALAGPGGGPGHG</sequence>
<dbReference type="RefSeq" id="WP_117350684.1">
    <property type="nucleotide sequence ID" value="NZ_CP031742.1"/>
</dbReference>
<reference evidence="1 2" key="1">
    <citation type="submission" date="2018-08" db="EMBL/GenBank/DDBJ databases">
        <authorList>
            <person name="Ferrada E.E."/>
            <person name="Latorre B.A."/>
        </authorList>
    </citation>
    <scope>NUCLEOTIDE SEQUENCE [LARGE SCALE GENOMIC DNA]</scope>
    <source>
        <strain evidence="1 2">VK-A60T</strain>
    </source>
</reference>
<dbReference type="Gene3D" id="3.40.50.1110">
    <property type="entry name" value="SGNH hydrolase"/>
    <property type="match status" value="1"/>
</dbReference>
<dbReference type="KEGG" id="sky:D0C37_30120"/>
<proteinExistence type="predicted"/>
<protein>
    <recommendedName>
        <fullName evidence="3">SGNH hydrolase-type esterase domain-containing protein</fullName>
    </recommendedName>
</protein>